<dbReference type="NCBIfam" id="TIGR02896">
    <property type="entry name" value="spore_III_AF"/>
    <property type="match status" value="1"/>
</dbReference>
<proteinExistence type="predicted"/>
<dbReference type="EMBL" id="CP041405">
    <property type="protein sequence ID" value="QDM43097.1"/>
    <property type="molecule type" value="Genomic_DNA"/>
</dbReference>
<accession>A0AAP9DS45</accession>
<evidence type="ECO:0000313" key="3">
    <source>
        <dbReference type="EMBL" id="MCY9609326.1"/>
    </source>
</evidence>
<evidence type="ECO:0000313" key="4">
    <source>
        <dbReference type="EMBL" id="QDM43097.1"/>
    </source>
</evidence>
<organism evidence="4 5">
    <name type="scientific">Paenibacillus thiaminolyticus</name>
    <name type="common">Bacillus thiaminolyticus</name>
    <dbReference type="NCBI Taxonomy" id="49283"/>
    <lineage>
        <taxon>Bacteria</taxon>
        <taxon>Bacillati</taxon>
        <taxon>Bacillota</taxon>
        <taxon>Bacilli</taxon>
        <taxon>Bacillales</taxon>
        <taxon>Paenibacillaceae</taxon>
        <taxon>Paenibacillus</taxon>
    </lineage>
</organism>
<sequence>MQWFSQWLKEIIMVILLAAFIDLLLPNRSMQRYVKLMLSLIILLTLLSPVLRLFDSNVTAELAREWDSLLSTSSAKSPEGRTLEQIRREGERLAHAREQEALRLAGAQIEASMKEQINRALLQAGAAGSSGGTAVQVAAVHVTLAQDAGRGQPAIERIALTLEEAPATGQAAAPGSGGPPEPNPVAAIEPVRIEPIEAGSMAGSPPPGTPERAPEEASASGTGSSELLGLEAAAVGALTSAWLVKPEQIAVSWSPERALPAGAFKR</sequence>
<dbReference type="InterPro" id="IPR014245">
    <property type="entry name" value="Spore_III_AF"/>
</dbReference>
<evidence type="ECO:0000256" key="2">
    <source>
        <dbReference type="SAM" id="Phobius"/>
    </source>
</evidence>
<gene>
    <name evidence="4" type="primary">spoIIIAF</name>
    <name evidence="4" type="ORF">FLT43_05950</name>
    <name evidence="3" type="ORF">M5W83_19445</name>
</gene>
<feature type="transmembrane region" description="Helical" evidence="2">
    <location>
        <begin position="6"/>
        <end position="25"/>
    </location>
</feature>
<dbReference type="Pfam" id="PF09581">
    <property type="entry name" value="Spore_III_AF"/>
    <property type="match status" value="1"/>
</dbReference>
<name>A0AAP9DS45_PANTH</name>
<keyword evidence="6" id="KW-1185">Reference proteome</keyword>
<dbReference type="RefSeq" id="WP_087442575.1">
    <property type="nucleotide sequence ID" value="NZ_CABMNB010000025.1"/>
</dbReference>
<evidence type="ECO:0000313" key="5">
    <source>
        <dbReference type="Proteomes" id="UP000315377"/>
    </source>
</evidence>
<keyword evidence="2" id="KW-0472">Membrane</keyword>
<dbReference type="GeneID" id="76995518"/>
<keyword evidence="2" id="KW-1133">Transmembrane helix</keyword>
<feature type="compositionally biased region" description="Low complexity" evidence="1">
    <location>
        <begin position="216"/>
        <end position="225"/>
    </location>
</feature>
<dbReference type="AlphaFoldDB" id="A0AAP9DS45"/>
<evidence type="ECO:0000313" key="6">
    <source>
        <dbReference type="Proteomes" id="UP001209276"/>
    </source>
</evidence>
<protein>
    <submittedName>
        <fullName evidence="4">Stage III sporulation protein AF</fullName>
    </submittedName>
</protein>
<keyword evidence="2" id="KW-0812">Transmembrane</keyword>
<reference evidence="4 5" key="1">
    <citation type="submission" date="2019-07" db="EMBL/GenBank/DDBJ databases">
        <title>Paenibacillus thiaminolyticus NRRL B-4156.</title>
        <authorList>
            <person name="Hehnly C."/>
            <person name="Zhang L."/>
        </authorList>
    </citation>
    <scope>NUCLEOTIDE SEQUENCE [LARGE SCALE GENOMIC DNA]</scope>
    <source>
        <strain evidence="4 5">NRRL B-4156</strain>
    </source>
</reference>
<feature type="region of interest" description="Disordered" evidence="1">
    <location>
        <begin position="198"/>
        <end position="225"/>
    </location>
</feature>
<evidence type="ECO:0000256" key="1">
    <source>
        <dbReference type="SAM" id="MobiDB-lite"/>
    </source>
</evidence>
<dbReference type="Proteomes" id="UP000315377">
    <property type="component" value="Chromosome"/>
</dbReference>
<feature type="region of interest" description="Disordered" evidence="1">
    <location>
        <begin position="166"/>
        <end position="186"/>
    </location>
</feature>
<dbReference type="EMBL" id="JAMDMM010000037">
    <property type="protein sequence ID" value="MCY9609326.1"/>
    <property type="molecule type" value="Genomic_DNA"/>
</dbReference>
<dbReference type="Proteomes" id="UP001209276">
    <property type="component" value="Unassembled WGS sequence"/>
</dbReference>
<reference evidence="3 6" key="2">
    <citation type="submission" date="2022-05" db="EMBL/GenBank/DDBJ databases">
        <title>Genome Sequencing of Bee-Associated Microbes.</title>
        <authorList>
            <person name="Dunlap C."/>
        </authorList>
    </citation>
    <scope>NUCLEOTIDE SEQUENCE [LARGE SCALE GENOMIC DNA]</scope>
    <source>
        <strain evidence="3 6">NRRL B-14613</strain>
    </source>
</reference>
<feature type="transmembrane region" description="Helical" evidence="2">
    <location>
        <begin position="37"/>
        <end position="54"/>
    </location>
</feature>